<evidence type="ECO:0000313" key="2">
    <source>
        <dbReference type="Proteomes" id="UP000494252"/>
    </source>
</evidence>
<accession>A0A6J5GPL1</accession>
<name>A0A6J5GPL1_9BURK</name>
<organism evidence="1 2">
    <name type="scientific">Paraburkholderia fynbosensis</name>
    <dbReference type="NCBI Taxonomy" id="1200993"/>
    <lineage>
        <taxon>Bacteria</taxon>
        <taxon>Pseudomonadati</taxon>
        <taxon>Pseudomonadota</taxon>
        <taxon>Betaproteobacteria</taxon>
        <taxon>Burkholderiales</taxon>
        <taxon>Burkholderiaceae</taxon>
        <taxon>Paraburkholderia</taxon>
    </lineage>
</organism>
<evidence type="ECO:0000313" key="1">
    <source>
        <dbReference type="EMBL" id="CAB3801201.1"/>
    </source>
</evidence>
<dbReference type="RefSeq" id="WP_175163949.1">
    <property type="nucleotide sequence ID" value="NZ_CADIKI010000016.1"/>
</dbReference>
<proteinExistence type="predicted"/>
<keyword evidence="2" id="KW-1185">Reference proteome</keyword>
<dbReference type="AlphaFoldDB" id="A0A6J5GPL1"/>
<reference evidence="1 2" key="1">
    <citation type="submission" date="2020-04" db="EMBL/GenBank/DDBJ databases">
        <authorList>
            <person name="De Canck E."/>
        </authorList>
    </citation>
    <scope>NUCLEOTIDE SEQUENCE [LARGE SCALE GENOMIC DNA]</scope>
    <source>
        <strain evidence="1 2">LMG 27177</strain>
    </source>
</reference>
<sequence length="151" mass="16440">MLMTITQWADATRAPLTESHQAWKYVAWTCGTVSFWVIRSDDDAPDVPDVSDAPEGWLVAGPQALHEAAGEFDPGTIAVYVLDRVGTQNARLSRVTGLWREVGAPHDASCYWYANDSGELKPCTPSPRPPRARLELAVSLVPEPPPRAACA</sequence>
<gene>
    <name evidence="1" type="ORF">LMG27177_04996</name>
</gene>
<dbReference type="EMBL" id="CADIKI010000016">
    <property type="protein sequence ID" value="CAB3801201.1"/>
    <property type="molecule type" value="Genomic_DNA"/>
</dbReference>
<dbReference type="Proteomes" id="UP000494252">
    <property type="component" value="Unassembled WGS sequence"/>
</dbReference>
<protein>
    <submittedName>
        <fullName evidence="1">Uncharacterized protein</fullName>
    </submittedName>
</protein>